<proteinExistence type="predicted"/>
<accession>A0AAN9PAM0</accession>
<dbReference type="AlphaFoldDB" id="A0AAN9PAM0"/>
<name>A0AAN9PAM0_CROPI</name>
<evidence type="ECO:0000313" key="3">
    <source>
        <dbReference type="Proteomes" id="UP001372338"/>
    </source>
</evidence>
<evidence type="ECO:0000256" key="1">
    <source>
        <dbReference type="SAM" id="MobiDB-lite"/>
    </source>
</evidence>
<evidence type="ECO:0000313" key="2">
    <source>
        <dbReference type="EMBL" id="KAK7290449.1"/>
    </source>
</evidence>
<feature type="compositionally biased region" description="Polar residues" evidence="1">
    <location>
        <begin position="31"/>
        <end position="47"/>
    </location>
</feature>
<protein>
    <submittedName>
        <fullName evidence="2">Uncharacterized protein</fullName>
    </submittedName>
</protein>
<feature type="compositionally biased region" description="Polar residues" evidence="1">
    <location>
        <begin position="159"/>
        <end position="172"/>
    </location>
</feature>
<dbReference type="Proteomes" id="UP001372338">
    <property type="component" value="Unassembled WGS sequence"/>
</dbReference>
<keyword evidence="3" id="KW-1185">Reference proteome</keyword>
<gene>
    <name evidence="2" type="ORF">RIF29_04884</name>
</gene>
<organism evidence="2 3">
    <name type="scientific">Crotalaria pallida</name>
    <name type="common">Smooth rattlebox</name>
    <name type="synonym">Crotalaria striata</name>
    <dbReference type="NCBI Taxonomy" id="3830"/>
    <lineage>
        <taxon>Eukaryota</taxon>
        <taxon>Viridiplantae</taxon>
        <taxon>Streptophyta</taxon>
        <taxon>Embryophyta</taxon>
        <taxon>Tracheophyta</taxon>
        <taxon>Spermatophyta</taxon>
        <taxon>Magnoliopsida</taxon>
        <taxon>eudicotyledons</taxon>
        <taxon>Gunneridae</taxon>
        <taxon>Pentapetalae</taxon>
        <taxon>rosids</taxon>
        <taxon>fabids</taxon>
        <taxon>Fabales</taxon>
        <taxon>Fabaceae</taxon>
        <taxon>Papilionoideae</taxon>
        <taxon>50 kb inversion clade</taxon>
        <taxon>genistoids sensu lato</taxon>
        <taxon>core genistoids</taxon>
        <taxon>Crotalarieae</taxon>
        <taxon>Crotalaria</taxon>
    </lineage>
</organism>
<sequence>MADTQKDRNSEKNLATNGKENVSMPKRFTKGRNSPSNKNASPKQKQALSGPIPSFSKVQPIKEQIDHSNSQGPKEVVSTDDKIKQKEKEKIILHRMSTIQKSGITGLETSMLQVWNPSLETIEVARSLGRRTMDDARQSEPPDKNLNVATVSGMEIDLGSSSSSKIENQLSGSVGEASALKGKPISNIQ</sequence>
<reference evidence="2 3" key="1">
    <citation type="submission" date="2024-01" db="EMBL/GenBank/DDBJ databases">
        <title>The genomes of 5 underutilized Papilionoideae crops provide insights into root nodulation and disease resistanc.</title>
        <authorList>
            <person name="Yuan L."/>
        </authorList>
    </citation>
    <scope>NUCLEOTIDE SEQUENCE [LARGE SCALE GENOMIC DNA]</scope>
    <source>
        <strain evidence="2">ZHUSHIDOU_FW_LH</strain>
        <tissue evidence="2">Leaf</tissue>
    </source>
</reference>
<dbReference type="EMBL" id="JAYWIO010000001">
    <property type="protein sequence ID" value="KAK7290449.1"/>
    <property type="molecule type" value="Genomic_DNA"/>
</dbReference>
<feature type="region of interest" description="Disordered" evidence="1">
    <location>
        <begin position="158"/>
        <end position="189"/>
    </location>
</feature>
<feature type="compositionally biased region" description="Basic and acidic residues" evidence="1">
    <location>
        <begin position="1"/>
        <end position="11"/>
    </location>
</feature>
<comment type="caution">
    <text evidence="2">The sequence shown here is derived from an EMBL/GenBank/DDBJ whole genome shotgun (WGS) entry which is preliminary data.</text>
</comment>
<feature type="region of interest" description="Disordered" evidence="1">
    <location>
        <begin position="1"/>
        <end position="83"/>
    </location>
</feature>